<accession>A0A8E2EYL9</accession>
<dbReference type="EMBL" id="KV749899">
    <property type="protein sequence ID" value="OCL07317.1"/>
    <property type="molecule type" value="Genomic_DNA"/>
</dbReference>
<name>A0A8E2EYL9_9PEZI</name>
<evidence type="ECO:0000313" key="1">
    <source>
        <dbReference type="EMBL" id="OCL07317.1"/>
    </source>
</evidence>
<keyword evidence="2" id="KW-1185">Reference proteome</keyword>
<dbReference type="Proteomes" id="UP000250140">
    <property type="component" value="Unassembled WGS sequence"/>
</dbReference>
<dbReference type="AlphaFoldDB" id="A0A8E2EYL9"/>
<evidence type="ECO:0000313" key="2">
    <source>
        <dbReference type="Proteomes" id="UP000250140"/>
    </source>
</evidence>
<sequence length="118" mass="13405">MPYFKIDSVPEASLKPYACLIVAVLHHVVETLLAQSASSVSNTAVFPLDALRLLAHAITVKDYVENLDPAKIRFVWELIGTYNRTHGDMKSKTRGKYYTTTMQTSAAVPEYRWRIMDR</sequence>
<organism evidence="1 2">
    <name type="scientific">Glonium stellatum</name>
    <dbReference type="NCBI Taxonomy" id="574774"/>
    <lineage>
        <taxon>Eukaryota</taxon>
        <taxon>Fungi</taxon>
        <taxon>Dikarya</taxon>
        <taxon>Ascomycota</taxon>
        <taxon>Pezizomycotina</taxon>
        <taxon>Dothideomycetes</taxon>
        <taxon>Pleosporomycetidae</taxon>
        <taxon>Gloniales</taxon>
        <taxon>Gloniaceae</taxon>
        <taxon>Glonium</taxon>
    </lineage>
</organism>
<protein>
    <submittedName>
        <fullName evidence="1">Uncharacterized protein</fullName>
    </submittedName>
</protein>
<proteinExistence type="predicted"/>
<reference evidence="1 2" key="1">
    <citation type="journal article" date="2016" name="Nat. Commun.">
        <title>Ectomycorrhizal ecology is imprinted in the genome of the dominant symbiotic fungus Cenococcum geophilum.</title>
        <authorList>
            <consortium name="DOE Joint Genome Institute"/>
            <person name="Peter M."/>
            <person name="Kohler A."/>
            <person name="Ohm R.A."/>
            <person name="Kuo A."/>
            <person name="Krutzmann J."/>
            <person name="Morin E."/>
            <person name="Arend M."/>
            <person name="Barry K.W."/>
            <person name="Binder M."/>
            <person name="Choi C."/>
            <person name="Clum A."/>
            <person name="Copeland A."/>
            <person name="Grisel N."/>
            <person name="Haridas S."/>
            <person name="Kipfer T."/>
            <person name="LaButti K."/>
            <person name="Lindquist E."/>
            <person name="Lipzen A."/>
            <person name="Maire R."/>
            <person name="Meier B."/>
            <person name="Mihaltcheva S."/>
            <person name="Molinier V."/>
            <person name="Murat C."/>
            <person name="Poggeler S."/>
            <person name="Quandt C.A."/>
            <person name="Sperisen C."/>
            <person name="Tritt A."/>
            <person name="Tisserant E."/>
            <person name="Crous P.W."/>
            <person name="Henrissat B."/>
            <person name="Nehls U."/>
            <person name="Egli S."/>
            <person name="Spatafora J.W."/>
            <person name="Grigoriev I.V."/>
            <person name="Martin F.M."/>
        </authorList>
    </citation>
    <scope>NUCLEOTIDE SEQUENCE [LARGE SCALE GENOMIC DNA]</scope>
    <source>
        <strain evidence="1 2">CBS 207.34</strain>
    </source>
</reference>
<gene>
    <name evidence="1" type="ORF">AOQ84DRAFT_377822</name>
</gene>